<proteinExistence type="predicted"/>
<keyword evidence="2" id="KW-1185">Reference proteome</keyword>
<reference evidence="1 2" key="1">
    <citation type="journal article" date="2021" name="Hortic Res">
        <title>High-quality reference genome and annotation aids understanding of berry development for evergreen blueberry (Vaccinium darrowii).</title>
        <authorList>
            <person name="Yu J."/>
            <person name="Hulse-Kemp A.M."/>
            <person name="Babiker E."/>
            <person name="Staton M."/>
        </authorList>
    </citation>
    <scope>NUCLEOTIDE SEQUENCE [LARGE SCALE GENOMIC DNA]</scope>
    <source>
        <strain evidence="2">cv. NJ 8807/NJ 8810</strain>
        <tissue evidence="1">Young leaf</tissue>
    </source>
</reference>
<evidence type="ECO:0000313" key="2">
    <source>
        <dbReference type="Proteomes" id="UP000828048"/>
    </source>
</evidence>
<name>A0ACB7ZIL4_9ERIC</name>
<sequence>MSMIELANMAIEMRQSYYNGFFLRINGEDRFINANLQAMELVKHVDGNGVVKVYLKYSYNDAIPTQGSQIGGGVQSKPIAPIPKVKPIPKAKLTPKVKPTVQPKPTIKPILQPKPTVQVQPKPTVKPILQSKPTVQPKPSVKSKPFVKPRSIIHSKPSNKGKPAVVIEEDSIEDEYDPDSSSSFMMRSYDEEYAASVADLADVDGDSDVVSEDELRSICGSSDDDSVGGGKRGQTKNPVFNEKTDMCNPVFKKGMEFKTHALVRDVVKEYSIKEGLQTRFFKCDKEKKVSRAKKRALEMIQGNAADQFGELYSYIEEINSTNPGTNVVLKKGFHEACRPVIGLDGCHLKGPHGGILLTAVGIDPNNCIYPIAYAVVEKEKRKTWLWFPELLCVDLNIQNSYKYTFMTDKQKGLIDAVGEVFPNASHRFCVRHLYNNFKGEFKGLLMKEILWKAARASTIPAFTSAMKEMNDADPMAFKWLNERPAINWSRSHFDPYPKCDILLNNLCESFNATILSATDKPIISMLERIRIIILETIQKRSDAMQKCTFPICPKIRKRLNHLKSLKGWISRYCGNGAFEIVGPYNQYKVNLEEKTCGCRKWELSSIPCVHAICGYNHLHMEPMDYVHDCYKVETYLKCYSYGLGPINGRDLWPKPNSPTMLPPDVKKRAGKPKRARRREPEEEPPADPHRVSRKGVKMTCGKCGKIRHDRRGWKVQMQQGANKATELGANEASQAVPASESIPNAATEAVPNAASNAVPSGTTMQSGITIQSGSGITGPTTRRKVAVRME</sequence>
<dbReference type="Proteomes" id="UP000828048">
    <property type="component" value="Chromosome 9"/>
</dbReference>
<dbReference type="EMBL" id="CM037159">
    <property type="protein sequence ID" value="KAH7865349.1"/>
    <property type="molecule type" value="Genomic_DNA"/>
</dbReference>
<comment type="caution">
    <text evidence="1">The sequence shown here is derived from an EMBL/GenBank/DDBJ whole genome shotgun (WGS) entry which is preliminary data.</text>
</comment>
<gene>
    <name evidence="1" type="ORF">Vadar_005466</name>
</gene>
<accession>A0ACB7ZIL4</accession>
<organism evidence="1 2">
    <name type="scientific">Vaccinium darrowii</name>
    <dbReference type="NCBI Taxonomy" id="229202"/>
    <lineage>
        <taxon>Eukaryota</taxon>
        <taxon>Viridiplantae</taxon>
        <taxon>Streptophyta</taxon>
        <taxon>Embryophyta</taxon>
        <taxon>Tracheophyta</taxon>
        <taxon>Spermatophyta</taxon>
        <taxon>Magnoliopsida</taxon>
        <taxon>eudicotyledons</taxon>
        <taxon>Gunneridae</taxon>
        <taxon>Pentapetalae</taxon>
        <taxon>asterids</taxon>
        <taxon>Ericales</taxon>
        <taxon>Ericaceae</taxon>
        <taxon>Vaccinioideae</taxon>
        <taxon>Vaccinieae</taxon>
        <taxon>Vaccinium</taxon>
    </lineage>
</organism>
<evidence type="ECO:0000313" key="1">
    <source>
        <dbReference type="EMBL" id="KAH7865349.1"/>
    </source>
</evidence>
<protein>
    <submittedName>
        <fullName evidence="1">Uncharacterized protein</fullName>
    </submittedName>
</protein>